<feature type="chain" id="PRO_5029658950" description="Nose resistant-to-fluoxetine protein N-terminal domain-containing protein" evidence="3">
    <location>
        <begin position="27"/>
        <end position="696"/>
    </location>
</feature>
<feature type="domain" description="Nose resistant-to-fluoxetine protein N-terminal" evidence="4">
    <location>
        <begin position="56"/>
        <end position="169"/>
    </location>
</feature>
<dbReference type="Pfam" id="PF01757">
    <property type="entry name" value="Acyl_transf_3"/>
    <property type="match status" value="1"/>
</dbReference>
<feature type="transmembrane region" description="Helical" evidence="2">
    <location>
        <begin position="259"/>
        <end position="280"/>
    </location>
</feature>
<evidence type="ECO:0000313" key="5">
    <source>
        <dbReference type="EMBL" id="KAF6033778.1"/>
    </source>
</evidence>
<feature type="signal peptide" evidence="3">
    <location>
        <begin position="1"/>
        <end position="26"/>
    </location>
</feature>
<keyword evidence="3" id="KW-0732">Signal</keyword>
<feature type="transmembrane region" description="Helical" evidence="2">
    <location>
        <begin position="557"/>
        <end position="578"/>
    </location>
</feature>
<dbReference type="AlphaFoldDB" id="A0A7J7K827"/>
<dbReference type="SMART" id="SM00703">
    <property type="entry name" value="NRF"/>
    <property type="match status" value="1"/>
</dbReference>
<reference evidence="5" key="1">
    <citation type="submission" date="2020-06" db="EMBL/GenBank/DDBJ databases">
        <title>Draft genome of Bugula neritina, a colonial animal packing powerful symbionts and potential medicines.</title>
        <authorList>
            <person name="Rayko M."/>
        </authorList>
    </citation>
    <scope>NUCLEOTIDE SEQUENCE [LARGE SCALE GENOMIC DNA]</scope>
    <source>
        <strain evidence="5">Kwan_BN1</strain>
    </source>
</reference>
<sequence length="696" mass="78638">MDHTRCTIKAVIILAALLLARNNVSANNTWESSLYQPGVDSIEIVRSALDGRSQLSYDCHKVLSQLLANHTDPDVLQYFDSWGRVGSGRIVGHSRYPGNYDECMHVKSSLLPQLKTKYCTASLTIPGSTPLQLGVCSPQQCTPEDLSQLYNISVQDTTVSVTCQSQDYKLPPGSIAALVVVGIVVLFALVATVWDGIYQIVEHFRNEDSQEYESLRTEFPLKYILCFSLYTNLKQTLSTSQPPGALGCLNGIRVVTTTWVVLVHTFLTCLFTIVDDAAWFTKDFFNRMASQIVFSFDCIVDSFFLIGGVLLAYLQLTALSKSQPNVVAFLKSIPRLCLHRHIRLTPSYAFMLLIYITLLWFVWDGPYWPVPNPIRTMDNVCVSNWYFNLLYINNFSKASSLCAGWSWYLSNDMQFFMMAPFFIYALHRLPKIGLAICSTMVLASTLLSIVVSHKQQYPFAIGGFSKYGFKPNFDPVFPFYMVPWVRFQPYGIGLLVGFTIWNLKNMSFKFPKKYNILLWCIATCLCVSVIYGPYSAVMGHHVISLAENDLYHSLGRLAWTVGVSCVIISCSLGQGGWINGFLSWKVFVPLGKLSYCVYLIHLPIINVLVYGSRNGTYYSTLMFTRDVVAMMFITYLIAVPFSLIFEVPFINLNKLLNHTKPAEKKQVKDVHNNGENCNANQNHSEKERLLTKKNLK</sequence>
<dbReference type="EMBL" id="VXIV02001240">
    <property type="protein sequence ID" value="KAF6033778.1"/>
    <property type="molecule type" value="Genomic_DNA"/>
</dbReference>
<accession>A0A7J7K827</accession>
<protein>
    <recommendedName>
        <fullName evidence="4">Nose resistant-to-fluoxetine protein N-terminal domain-containing protein</fullName>
    </recommendedName>
</protein>
<gene>
    <name evidence="5" type="ORF">EB796_007914</name>
</gene>
<feature type="transmembrane region" description="Helical" evidence="2">
    <location>
        <begin position="405"/>
        <end position="425"/>
    </location>
</feature>
<keyword evidence="2" id="KW-0472">Membrane</keyword>
<evidence type="ECO:0000259" key="4">
    <source>
        <dbReference type="SMART" id="SM00703"/>
    </source>
</evidence>
<feature type="compositionally biased region" description="Polar residues" evidence="1">
    <location>
        <begin position="673"/>
        <end position="682"/>
    </location>
</feature>
<feature type="transmembrane region" description="Helical" evidence="2">
    <location>
        <begin position="344"/>
        <end position="363"/>
    </location>
</feature>
<feature type="transmembrane region" description="Helical" evidence="2">
    <location>
        <begin position="590"/>
        <end position="609"/>
    </location>
</feature>
<proteinExistence type="predicted"/>
<keyword evidence="2" id="KW-0812">Transmembrane</keyword>
<keyword evidence="6" id="KW-1185">Reference proteome</keyword>
<evidence type="ECO:0000313" key="6">
    <source>
        <dbReference type="Proteomes" id="UP000593567"/>
    </source>
</evidence>
<comment type="caution">
    <text evidence="5">The sequence shown here is derived from an EMBL/GenBank/DDBJ whole genome shotgun (WGS) entry which is preliminary data.</text>
</comment>
<organism evidence="5 6">
    <name type="scientific">Bugula neritina</name>
    <name type="common">Brown bryozoan</name>
    <name type="synonym">Sertularia neritina</name>
    <dbReference type="NCBI Taxonomy" id="10212"/>
    <lineage>
        <taxon>Eukaryota</taxon>
        <taxon>Metazoa</taxon>
        <taxon>Spiralia</taxon>
        <taxon>Lophotrochozoa</taxon>
        <taxon>Bryozoa</taxon>
        <taxon>Gymnolaemata</taxon>
        <taxon>Cheilostomatida</taxon>
        <taxon>Flustrina</taxon>
        <taxon>Buguloidea</taxon>
        <taxon>Bugulidae</taxon>
        <taxon>Bugula</taxon>
    </lineage>
</organism>
<dbReference type="PANTHER" id="PTHR11161">
    <property type="entry name" value="O-ACYLTRANSFERASE"/>
    <property type="match status" value="1"/>
</dbReference>
<evidence type="ECO:0000256" key="1">
    <source>
        <dbReference type="SAM" id="MobiDB-lite"/>
    </source>
</evidence>
<keyword evidence="2" id="KW-1133">Transmembrane helix</keyword>
<feature type="transmembrane region" description="Helical" evidence="2">
    <location>
        <begin position="175"/>
        <end position="197"/>
    </location>
</feature>
<name>A0A7J7K827_BUGNE</name>
<dbReference type="PANTHER" id="PTHR11161:SF70">
    <property type="entry name" value="ACYLTRANSFERASE 3 DOMAIN-CONTAINING PROTEIN"/>
    <property type="match status" value="1"/>
</dbReference>
<feature type="transmembrane region" description="Helical" evidence="2">
    <location>
        <begin position="432"/>
        <end position="451"/>
    </location>
</feature>
<dbReference type="OrthoDB" id="207378at2759"/>
<feature type="region of interest" description="Disordered" evidence="1">
    <location>
        <begin position="672"/>
        <end position="696"/>
    </location>
</feature>
<dbReference type="InterPro" id="IPR002656">
    <property type="entry name" value="Acyl_transf_3_dom"/>
</dbReference>
<feature type="transmembrane region" description="Helical" evidence="2">
    <location>
        <begin position="629"/>
        <end position="650"/>
    </location>
</feature>
<dbReference type="Pfam" id="PF20146">
    <property type="entry name" value="NRF"/>
    <property type="match status" value="1"/>
</dbReference>
<evidence type="ECO:0000256" key="3">
    <source>
        <dbReference type="SAM" id="SignalP"/>
    </source>
</evidence>
<feature type="transmembrane region" description="Helical" evidence="2">
    <location>
        <begin position="516"/>
        <end position="537"/>
    </location>
</feature>
<feature type="transmembrane region" description="Helical" evidence="2">
    <location>
        <begin position="292"/>
        <end position="314"/>
    </location>
</feature>
<dbReference type="InterPro" id="IPR052728">
    <property type="entry name" value="O2_lipid_transport_reg"/>
</dbReference>
<dbReference type="GO" id="GO:0016747">
    <property type="term" value="F:acyltransferase activity, transferring groups other than amino-acyl groups"/>
    <property type="evidence" value="ECO:0007669"/>
    <property type="project" value="InterPro"/>
</dbReference>
<evidence type="ECO:0000256" key="2">
    <source>
        <dbReference type="SAM" id="Phobius"/>
    </source>
</evidence>
<dbReference type="Proteomes" id="UP000593567">
    <property type="component" value="Unassembled WGS sequence"/>
</dbReference>
<feature type="transmembrane region" description="Helical" evidence="2">
    <location>
        <begin position="487"/>
        <end position="504"/>
    </location>
</feature>
<dbReference type="InterPro" id="IPR006621">
    <property type="entry name" value="Nose-resist-to-fluoxetine_N"/>
</dbReference>